<dbReference type="InterPro" id="IPR008983">
    <property type="entry name" value="Tumour_necrosis_fac-like_dom"/>
</dbReference>
<accession>A0A2T7P4K4</accession>
<keyword evidence="2" id="KW-0964">Secreted</keyword>
<dbReference type="GO" id="GO:0005581">
    <property type="term" value="C:collagen trimer"/>
    <property type="evidence" value="ECO:0007669"/>
    <property type="project" value="UniProtKB-KW"/>
</dbReference>
<evidence type="ECO:0000313" key="5">
    <source>
        <dbReference type="EMBL" id="PVD28333.1"/>
    </source>
</evidence>
<dbReference type="PANTHER" id="PTHR15427:SF33">
    <property type="entry name" value="COLLAGEN IV NC1 DOMAIN-CONTAINING PROTEIN"/>
    <property type="match status" value="1"/>
</dbReference>
<dbReference type="PROSITE" id="PS50871">
    <property type="entry name" value="C1Q"/>
    <property type="match status" value="1"/>
</dbReference>
<organism evidence="5 6">
    <name type="scientific">Pomacea canaliculata</name>
    <name type="common">Golden apple snail</name>
    <dbReference type="NCBI Taxonomy" id="400727"/>
    <lineage>
        <taxon>Eukaryota</taxon>
        <taxon>Metazoa</taxon>
        <taxon>Spiralia</taxon>
        <taxon>Lophotrochozoa</taxon>
        <taxon>Mollusca</taxon>
        <taxon>Gastropoda</taxon>
        <taxon>Caenogastropoda</taxon>
        <taxon>Architaenioglossa</taxon>
        <taxon>Ampullarioidea</taxon>
        <taxon>Ampullariidae</taxon>
        <taxon>Pomacea</taxon>
    </lineage>
</organism>
<feature type="signal peptide" evidence="3">
    <location>
        <begin position="1"/>
        <end position="18"/>
    </location>
</feature>
<evidence type="ECO:0000313" key="6">
    <source>
        <dbReference type="Proteomes" id="UP000245119"/>
    </source>
</evidence>
<keyword evidence="3" id="KW-0732">Signal</keyword>
<dbReference type="InterPro" id="IPR050392">
    <property type="entry name" value="Collagen/C1q_domain"/>
</dbReference>
<protein>
    <recommendedName>
        <fullName evidence="4">C1q domain-containing protein</fullName>
    </recommendedName>
</protein>
<dbReference type="EMBL" id="PZQS01000006">
    <property type="protein sequence ID" value="PVD28333.1"/>
    <property type="molecule type" value="Genomic_DNA"/>
</dbReference>
<keyword evidence="6" id="KW-1185">Reference proteome</keyword>
<evidence type="ECO:0000256" key="1">
    <source>
        <dbReference type="ARBA" id="ARBA00004613"/>
    </source>
</evidence>
<comment type="subcellular location">
    <subcellularLocation>
        <location evidence="1">Secreted</location>
    </subcellularLocation>
</comment>
<dbReference type="SMART" id="SM00110">
    <property type="entry name" value="C1Q"/>
    <property type="match status" value="1"/>
</dbReference>
<dbReference type="PANTHER" id="PTHR15427">
    <property type="entry name" value="EMILIN ELASTIN MICROFIBRIL INTERFACE-LOCATED PROTEIN ELASTIN MICROFIBRIL INTERFACER"/>
    <property type="match status" value="1"/>
</dbReference>
<sequence length="197" mass="21860">MFLKQLIVVVMTCTTSVASTLPEGSSDRDQVVAKMASRLEEVMGELAALKSRLDLVQCSPHVGFTLTLDVNLTVAPEEIIKFDYIMYNEGQGYDPETGYFTAPVGGMYLFFVQAETPPGAGFGLSLMKEDAEWAYISGNNEDSRLTLFDEVVLNLQQGQRVWILKRDNSNPVIRHRSNFGGFLIAPDRQCVIPNNLS</sequence>
<name>A0A2T7P4K4_POMCA</name>
<feature type="chain" id="PRO_5015514716" description="C1q domain-containing protein" evidence="3">
    <location>
        <begin position="19"/>
        <end position="197"/>
    </location>
</feature>
<dbReference type="SUPFAM" id="SSF49842">
    <property type="entry name" value="TNF-like"/>
    <property type="match status" value="1"/>
</dbReference>
<dbReference type="Gene3D" id="2.60.120.40">
    <property type="match status" value="1"/>
</dbReference>
<dbReference type="Pfam" id="PF00386">
    <property type="entry name" value="C1q"/>
    <property type="match status" value="1"/>
</dbReference>
<gene>
    <name evidence="5" type="ORF">C0Q70_10920</name>
</gene>
<dbReference type="OrthoDB" id="6160752at2759"/>
<proteinExistence type="predicted"/>
<evidence type="ECO:0000259" key="4">
    <source>
        <dbReference type="PROSITE" id="PS50871"/>
    </source>
</evidence>
<dbReference type="AlphaFoldDB" id="A0A2T7P4K4"/>
<evidence type="ECO:0000256" key="3">
    <source>
        <dbReference type="SAM" id="SignalP"/>
    </source>
</evidence>
<dbReference type="Proteomes" id="UP000245119">
    <property type="component" value="Linkage Group LG6"/>
</dbReference>
<dbReference type="InterPro" id="IPR001073">
    <property type="entry name" value="C1q_dom"/>
</dbReference>
<evidence type="ECO:0000256" key="2">
    <source>
        <dbReference type="ARBA" id="ARBA00022525"/>
    </source>
</evidence>
<reference evidence="5 6" key="1">
    <citation type="submission" date="2018-04" db="EMBL/GenBank/DDBJ databases">
        <title>The genome of golden apple snail Pomacea canaliculata provides insight into stress tolerance and invasive adaptation.</title>
        <authorList>
            <person name="Liu C."/>
            <person name="Liu B."/>
            <person name="Ren Y."/>
            <person name="Zhang Y."/>
            <person name="Wang H."/>
            <person name="Li S."/>
            <person name="Jiang F."/>
            <person name="Yin L."/>
            <person name="Zhang G."/>
            <person name="Qian W."/>
            <person name="Fan W."/>
        </authorList>
    </citation>
    <scope>NUCLEOTIDE SEQUENCE [LARGE SCALE GENOMIC DNA]</scope>
    <source>
        <strain evidence="5">SZHN2017</strain>
        <tissue evidence="5">Muscle</tissue>
    </source>
</reference>
<comment type="caution">
    <text evidence="5">The sequence shown here is derived from an EMBL/GenBank/DDBJ whole genome shotgun (WGS) entry which is preliminary data.</text>
</comment>
<dbReference type="PRINTS" id="PR00007">
    <property type="entry name" value="COMPLEMNTC1Q"/>
</dbReference>
<feature type="domain" description="C1q" evidence="4">
    <location>
        <begin position="57"/>
        <end position="190"/>
    </location>
</feature>